<gene>
    <name evidence="1" type="ORF">HN018_06830</name>
</gene>
<dbReference type="RefSeq" id="WP_171834777.1">
    <property type="nucleotide sequence ID" value="NZ_CP053708.1"/>
</dbReference>
<dbReference type="EMBL" id="CP053708">
    <property type="protein sequence ID" value="QKE89790.1"/>
    <property type="molecule type" value="Genomic_DNA"/>
</dbReference>
<sequence length="170" mass="18085">MGRPRKPTHLKVVGGTAQPCRTNKAEPKLKAARLAAPAHLSRRAKLAWAKASRLLHDMGVLTVADGVALEGLCEAIADQRDARSSLSEAVSYVHQEHGAPREVQIAAAGSLTYITVGNSGPMIRMRPEVAAIADADRRVSMWLAKFGLTPADRSRVGAAGMEKTNPFAAL</sequence>
<evidence type="ECO:0000313" key="2">
    <source>
        <dbReference type="Proteomes" id="UP000500767"/>
    </source>
</evidence>
<keyword evidence="2" id="KW-1185">Reference proteome</keyword>
<dbReference type="KEGG" id="lck:HN018_06830"/>
<dbReference type="InterPro" id="IPR006448">
    <property type="entry name" value="Phage_term_ssu_P27"/>
</dbReference>
<protein>
    <submittedName>
        <fullName evidence="1">P27 family phage terminase small subunit</fullName>
    </submittedName>
</protein>
<dbReference type="Pfam" id="PF05119">
    <property type="entry name" value="Terminase_4"/>
    <property type="match status" value="1"/>
</dbReference>
<organism evidence="1 2">
    <name type="scientific">Lichenicola cladoniae</name>
    <dbReference type="NCBI Taxonomy" id="1484109"/>
    <lineage>
        <taxon>Bacteria</taxon>
        <taxon>Pseudomonadati</taxon>
        <taxon>Pseudomonadota</taxon>
        <taxon>Alphaproteobacteria</taxon>
        <taxon>Acetobacterales</taxon>
        <taxon>Acetobacteraceae</taxon>
        <taxon>Lichenicola</taxon>
    </lineage>
</organism>
<dbReference type="AlphaFoldDB" id="A0A6M8HNB4"/>
<accession>A0A6M8HNB4</accession>
<proteinExistence type="predicted"/>
<evidence type="ECO:0000313" key="1">
    <source>
        <dbReference type="EMBL" id="QKE89790.1"/>
    </source>
</evidence>
<reference evidence="1 2" key="1">
    <citation type="journal article" date="2014" name="World J. Microbiol. Biotechnol.">
        <title>Biodiversity and physiological characteristics of Antarctic and Arctic lichens-associated bacteria.</title>
        <authorList>
            <person name="Lee Y.M."/>
            <person name="Kim E.H."/>
            <person name="Lee H.K."/>
            <person name="Hong S.G."/>
        </authorList>
    </citation>
    <scope>NUCLEOTIDE SEQUENCE [LARGE SCALE GENOMIC DNA]</scope>
    <source>
        <strain evidence="1 2">PAMC 26569</strain>
    </source>
</reference>
<dbReference type="Proteomes" id="UP000500767">
    <property type="component" value="Chromosome"/>
</dbReference>
<name>A0A6M8HNB4_9PROT</name>